<dbReference type="Proteomes" id="UP000031883">
    <property type="component" value="Chromosome"/>
</dbReference>
<evidence type="ECO:0000256" key="9">
    <source>
        <dbReference type="SAM" id="Phobius"/>
    </source>
</evidence>
<dbReference type="InterPro" id="IPR001789">
    <property type="entry name" value="Sig_transdc_resp-reg_receiver"/>
</dbReference>
<feature type="transmembrane region" description="Helical" evidence="9">
    <location>
        <begin position="12"/>
        <end position="35"/>
    </location>
</feature>
<proteinExistence type="predicted"/>
<dbReference type="SMART" id="SM00448">
    <property type="entry name" value="REC"/>
    <property type="match status" value="1"/>
</dbReference>
<dbReference type="Proteomes" id="UP000265864">
    <property type="component" value="Chromosome"/>
</dbReference>
<evidence type="ECO:0000313" key="16">
    <source>
        <dbReference type="Proteomes" id="UP000265864"/>
    </source>
</evidence>
<dbReference type="CDD" id="cd00082">
    <property type="entry name" value="HisKA"/>
    <property type="match status" value="1"/>
</dbReference>
<sequence>MENSSSLVTRLTFLLGITLTAIWLISIATTAFFSYEDIRQRLVNELTHMASLRADLSNYQFEGAERDAISLINRQTHHQMNWGFPIPLKGENMNNTLVNSIICNTPQSKHDLQVTQAYGTSGQTYYLDSFTIKRNQGITIFKPQDASNDYLQQRRKELILLPVFPTHDNIFWGAPTYTKKSGWHVSVAACDQEGSLAGFSLKLNELVTNNQSIEQRDINLLLDKNGELLPLYQQNIPSNQLYEILRQLKNNPLHDGWQQTPDYLVLRTQLKGPGWQQLVIYPRIGFAWEAAKPSLHQLPFALAILLLLTLALSLLLRYYLAIPLWNFVNIIGATGPHAMEPRLPVKRMDELGHIARAYNNLLDTLNEQYDTLEMKVKERTLALAKSKLVAEQANHRKSIHLTTISHEIRTPLNGTLGAVELLQNTYLTPEQYRLAETASQCSHSLLAIINNLLDFSRIESGQLTLSQEKTALLPLLDQAMLTVHSQVLSKSIALSTYVSSDIPLELELDSQRLKQILINLLGNSVKFTQQGSISLTVERKGQQLCFTVEDTGCGIDLQDQQKIFRPFIQTYDHRQGTGLGLTIADNLAKMMGGHITLYSKPNSGSRFSLTLPFNGITPAMPFKGEFYAPLSPLQTQLSAWGITCQSKNNQSNSLPLTLLAEKELCYLPGRLYTKVKQYLDNKRHATPYQPEIRHTLPLQPWHMNILLVDDAETNRDITGMMLRQLGHNITLAESGEVALRIGQSQHFDLVLMDIRMPGMDGLMTTQRWRNDAINLDNRCMITALSANTNPDEKIRAYHAGMNHYISKPVTFSQLAKVLDLTAQFQLERGINLTPQITTPQPLLNLADGSLRLKILKSLQDLLQQARNSLTHTPTLSDCLHTLKGCAGQAGLIELQDAVIQLEIAIDTKKVITQEDITHLEEITHWLFQPQGPVALFKLSGKGFTL</sequence>
<evidence type="ECO:0000256" key="6">
    <source>
        <dbReference type="ARBA" id="ARBA00022777"/>
    </source>
</evidence>
<gene>
    <name evidence="13" type="ORF">CH54_2201</name>
    <name evidence="14" type="ORF">DXZ79_01520</name>
</gene>
<evidence type="ECO:0000313" key="13">
    <source>
        <dbReference type="EMBL" id="AJJ34574.1"/>
    </source>
</evidence>
<keyword evidence="9" id="KW-0812">Transmembrane</keyword>
<feature type="domain" description="HAMP" evidence="12">
    <location>
        <begin position="318"/>
        <end position="370"/>
    </location>
</feature>
<evidence type="ECO:0000256" key="8">
    <source>
        <dbReference type="PROSITE-ProRule" id="PRU00169"/>
    </source>
</evidence>
<feature type="modified residue" description="4-aspartylphosphate" evidence="8">
    <location>
        <position position="753"/>
    </location>
</feature>
<dbReference type="Gene3D" id="3.30.565.10">
    <property type="entry name" value="Histidine kinase-like ATPase, C-terminal domain"/>
    <property type="match status" value="1"/>
</dbReference>
<feature type="transmembrane region" description="Helical" evidence="9">
    <location>
        <begin position="300"/>
        <end position="320"/>
    </location>
</feature>
<dbReference type="CDD" id="cd06225">
    <property type="entry name" value="HAMP"/>
    <property type="match status" value="1"/>
</dbReference>
<keyword evidence="7" id="KW-0902">Two-component regulatory system</keyword>
<keyword evidence="4 8" id="KW-0597">Phosphoprotein</keyword>
<dbReference type="Gene3D" id="1.10.287.130">
    <property type="match status" value="1"/>
</dbReference>
<dbReference type="CDD" id="cd17546">
    <property type="entry name" value="REC_hyHK_CKI1_RcsC-like"/>
    <property type="match status" value="1"/>
</dbReference>
<dbReference type="InterPro" id="IPR036641">
    <property type="entry name" value="HPT_dom_sf"/>
</dbReference>
<organism evidence="14 16">
    <name type="scientific">Yersinia rochesterensis</name>
    <dbReference type="NCBI Taxonomy" id="1604335"/>
    <lineage>
        <taxon>Bacteria</taxon>
        <taxon>Pseudomonadati</taxon>
        <taxon>Pseudomonadota</taxon>
        <taxon>Gammaproteobacteria</taxon>
        <taxon>Enterobacterales</taxon>
        <taxon>Yersiniaceae</taxon>
        <taxon>Yersinia</taxon>
    </lineage>
</organism>
<dbReference type="EMBL" id="CP032482">
    <property type="protein sequence ID" value="AYD42543.1"/>
    <property type="molecule type" value="Genomic_DNA"/>
</dbReference>
<dbReference type="Gene3D" id="6.10.340.10">
    <property type="match status" value="1"/>
</dbReference>
<dbReference type="Gene3D" id="3.40.50.2300">
    <property type="match status" value="1"/>
</dbReference>
<dbReference type="InterPro" id="IPR011006">
    <property type="entry name" value="CheY-like_superfamily"/>
</dbReference>
<dbReference type="Pfam" id="PF01627">
    <property type="entry name" value="Hpt"/>
    <property type="match status" value="1"/>
</dbReference>
<dbReference type="AlphaFoldDB" id="A0A386HAB4"/>
<keyword evidence="5" id="KW-0808">Transferase</keyword>
<dbReference type="Pfam" id="PF00072">
    <property type="entry name" value="Response_reg"/>
    <property type="match status" value="1"/>
</dbReference>
<keyword evidence="6 14" id="KW-0418">Kinase</keyword>
<dbReference type="GO" id="GO:0005886">
    <property type="term" value="C:plasma membrane"/>
    <property type="evidence" value="ECO:0007669"/>
    <property type="project" value="UniProtKB-SubCell"/>
</dbReference>
<dbReference type="GO" id="GO:0005524">
    <property type="term" value="F:ATP binding"/>
    <property type="evidence" value="ECO:0007669"/>
    <property type="project" value="UniProtKB-KW"/>
</dbReference>
<evidence type="ECO:0000259" key="11">
    <source>
        <dbReference type="PROSITE" id="PS50110"/>
    </source>
</evidence>
<dbReference type="InterPro" id="IPR003594">
    <property type="entry name" value="HATPase_dom"/>
</dbReference>
<evidence type="ECO:0000256" key="7">
    <source>
        <dbReference type="ARBA" id="ARBA00023012"/>
    </source>
</evidence>
<dbReference type="InterPro" id="IPR036097">
    <property type="entry name" value="HisK_dim/P_sf"/>
</dbReference>
<protein>
    <recommendedName>
        <fullName evidence="3">histidine kinase</fullName>
        <ecNumber evidence="3">2.7.13.3</ecNumber>
    </recommendedName>
</protein>
<dbReference type="EC" id="2.7.13.3" evidence="3"/>
<evidence type="ECO:0000256" key="5">
    <source>
        <dbReference type="ARBA" id="ARBA00022679"/>
    </source>
</evidence>
<dbReference type="NCBIfam" id="NF011874">
    <property type="entry name" value="PRK15347.1"/>
    <property type="match status" value="1"/>
</dbReference>
<dbReference type="SMART" id="SM00387">
    <property type="entry name" value="HATPase_c"/>
    <property type="match status" value="1"/>
</dbReference>
<keyword evidence="9" id="KW-1133">Transmembrane helix</keyword>
<reference evidence="14 16" key="2">
    <citation type="submission" date="2018-09" db="EMBL/GenBank/DDBJ databases">
        <title>Yersinia kristensenii subsp. rochesterensis subsp. nov., Isolated from Human Feces.</title>
        <authorList>
            <person name="Cunningham S.A."/>
            <person name="Jeraldo P."/>
            <person name="Patel R."/>
        </authorList>
    </citation>
    <scope>NUCLEOTIDE SEQUENCE [LARGE SCALE GENOMIC DNA]</scope>
    <source>
        <strain evidence="14 16">ATCC BAA-2637</strain>
    </source>
</reference>
<dbReference type="InterPro" id="IPR005467">
    <property type="entry name" value="His_kinase_dom"/>
</dbReference>
<evidence type="ECO:0000256" key="1">
    <source>
        <dbReference type="ARBA" id="ARBA00000085"/>
    </source>
</evidence>
<keyword evidence="9" id="KW-0472">Membrane</keyword>
<dbReference type="PRINTS" id="PR00344">
    <property type="entry name" value="BCTRLSENSOR"/>
</dbReference>
<dbReference type="EMBL" id="CP009997">
    <property type="protein sequence ID" value="AJJ34574.1"/>
    <property type="molecule type" value="Genomic_DNA"/>
</dbReference>
<dbReference type="SUPFAM" id="SSF52172">
    <property type="entry name" value="CheY-like"/>
    <property type="match status" value="1"/>
</dbReference>
<reference evidence="13 15" key="1">
    <citation type="journal article" date="2015" name="Genome Announc.">
        <title>Thirty-Two Complete Genome Assemblies of Nine Yersinia Species, Including Y. pestis, Y. pseudotuberculosis, and Y. enterocolitica.</title>
        <authorList>
            <person name="Johnson S.L."/>
            <person name="Daligault H.E."/>
            <person name="Davenport K.W."/>
            <person name="Jaissle J."/>
            <person name="Frey K.G."/>
            <person name="Ladner J.T."/>
            <person name="Broomall S.M."/>
            <person name="Bishop-Lilly K.A."/>
            <person name="Bruce D.C."/>
            <person name="Coyne S.R."/>
            <person name="Gibbons H.S."/>
            <person name="Lo C.C."/>
            <person name="Munk A.C."/>
            <person name="Rosenzweig C.N."/>
            <person name="Koroleva G.I."/>
            <person name="Palacios G.F."/>
            <person name="Redden C.L."/>
            <person name="Xu Y."/>
            <person name="Minogue T.D."/>
            <person name="Chain P.S."/>
        </authorList>
    </citation>
    <scope>NUCLEOTIDE SEQUENCE [LARGE SCALE GENOMIC DNA]</scope>
    <source>
        <strain evidence="13 15">Y231</strain>
    </source>
</reference>
<dbReference type="PROSITE" id="PS50110">
    <property type="entry name" value="RESPONSE_REGULATORY"/>
    <property type="match status" value="1"/>
</dbReference>
<dbReference type="RefSeq" id="WP_042562531.1">
    <property type="nucleotide sequence ID" value="NZ_CABHXM010000033.1"/>
</dbReference>
<feature type="domain" description="Histidine kinase" evidence="10">
    <location>
        <begin position="403"/>
        <end position="615"/>
    </location>
</feature>
<dbReference type="InterPro" id="IPR008207">
    <property type="entry name" value="Sig_transdc_His_kin_Hpt_dom"/>
</dbReference>
<evidence type="ECO:0000313" key="15">
    <source>
        <dbReference type="Proteomes" id="UP000031883"/>
    </source>
</evidence>
<dbReference type="PANTHER" id="PTHR45339">
    <property type="entry name" value="HYBRID SIGNAL TRANSDUCTION HISTIDINE KINASE J"/>
    <property type="match status" value="1"/>
</dbReference>
<comment type="catalytic activity">
    <reaction evidence="1">
        <text>ATP + protein L-histidine = ADP + protein N-phospho-L-histidine.</text>
        <dbReference type="EC" id="2.7.13.3"/>
    </reaction>
</comment>
<dbReference type="Pfam" id="PF00512">
    <property type="entry name" value="HisKA"/>
    <property type="match status" value="1"/>
</dbReference>
<dbReference type="PROSITE" id="PS50109">
    <property type="entry name" value="HIS_KIN"/>
    <property type="match status" value="1"/>
</dbReference>
<evidence type="ECO:0000256" key="3">
    <source>
        <dbReference type="ARBA" id="ARBA00012438"/>
    </source>
</evidence>
<dbReference type="PROSITE" id="PS50885">
    <property type="entry name" value="HAMP"/>
    <property type="match status" value="1"/>
</dbReference>
<name>A0A386HAB4_9GAMM</name>
<feature type="domain" description="Response regulatory" evidence="11">
    <location>
        <begin position="704"/>
        <end position="822"/>
    </location>
</feature>
<keyword evidence="15" id="KW-1185">Reference proteome</keyword>
<dbReference type="InterPro" id="IPR003660">
    <property type="entry name" value="HAMP_dom"/>
</dbReference>
<dbReference type="SUPFAM" id="SSF47226">
    <property type="entry name" value="Histidine-containing phosphotransfer domain, HPT domain"/>
    <property type="match status" value="1"/>
</dbReference>
<accession>A0A386HAB4</accession>
<evidence type="ECO:0000313" key="14">
    <source>
        <dbReference type="EMBL" id="AYD42543.1"/>
    </source>
</evidence>
<evidence type="ECO:0000256" key="2">
    <source>
        <dbReference type="ARBA" id="ARBA00004370"/>
    </source>
</evidence>
<dbReference type="GeneID" id="82549474"/>
<dbReference type="CDD" id="cd16922">
    <property type="entry name" value="HATPase_EvgS-ArcB-TorS-like"/>
    <property type="match status" value="1"/>
</dbReference>
<dbReference type="InterPro" id="IPR036890">
    <property type="entry name" value="HATPase_C_sf"/>
</dbReference>
<evidence type="ECO:0000256" key="4">
    <source>
        <dbReference type="ARBA" id="ARBA00022553"/>
    </source>
</evidence>
<dbReference type="SUPFAM" id="SSF55874">
    <property type="entry name" value="ATPase domain of HSP90 chaperone/DNA topoisomerase II/histidine kinase"/>
    <property type="match status" value="1"/>
</dbReference>
<dbReference type="Pfam" id="PF02518">
    <property type="entry name" value="HATPase_c"/>
    <property type="match status" value="1"/>
</dbReference>
<comment type="subcellular location">
    <subcellularLocation>
        <location evidence="2">Membrane</location>
    </subcellularLocation>
</comment>
<dbReference type="Gene3D" id="1.20.120.160">
    <property type="entry name" value="HPT domain"/>
    <property type="match status" value="1"/>
</dbReference>
<evidence type="ECO:0000259" key="10">
    <source>
        <dbReference type="PROSITE" id="PS50109"/>
    </source>
</evidence>
<evidence type="ECO:0000259" key="12">
    <source>
        <dbReference type="PROSITE" id="PS50885"/>
    </source>
</evidence>
<dbReference type="SMART" id="SM00388">
    <property type="entry name" value="HisKA"/>
    <property type="match status" value="1"/>
</dbReference>
<dbReference type="InterPro" id="IPR003661">
    <property type="entry name" value="HisK_dim/P_dom"/>
</dbReference>
<dbReference type="PANTHER" id="PTHR45339:SF5">
    <property type="entry name" value="HISTIDINE KINASE"/>
    <property type="match status" value="1"/>
</dbReference>
<dbReference type="GO" id="GO:0000155">
    <property type="term" value="F:phosphorelay sensor kinase activity"/>
    <property type="evidence" value="ECO:0007669"/>
    <property type="project" value="InterPro"/>
</dbReference>
<dbReference type="SUPFAM" id="SSF47384">
    <property type="entry name" value="Homodimeric domain of signal transducing histidine kinase"/>
    <property type="match status" value="1"/>
</dbReference>
<dbReference type="InterPro" id="IPR004358">
    <property type="entry name" value="Sig_transdc_His_kin-like_C"/>
</dbReference>